<accession>A0A844Y6W8</accession>
<dbReference type="SFLD" id="SFLDS00029">
    <property type="entry name" value="Radical_SAM"/>
    <property type="match status" value="1"/>
</dbReference>
<dbReference type="Proteomes" id="UP000430272">
    <property type="component" value="Unassembled WGS sequence"/>
</dbReference>
<dbReference type="CDD" id="cd01335">
    <property type="entry name" value="Radical_SAM"/>
    <property type="match status" value="1"/>
</dbReference>
<dbReference type="PANTHER" id="PTHR43787:SF3">
    <property type="entry name" value="ARYLSULFATASE REGULATORY PROTEIN"/>
    <property type="match status" value="1"/>
</dbReference>
<keyword evidence="9" id="KW-1185">Reference proteome</keyword>
<dbReference type="PANTHER" id="PTHR43787">
    <property type="entry name" value="FEMO COFACTOR BIOSYNTHESIS PROTEIN NIFB-RELATED"/>
    <property type="match status" value="1"/>
</dbReference>
<dbReference type="Gene3D" id="3.20.20.70">
    <property type="entry name" value="Aldolase class I"/>
    <property type="match status" value="1"/>
</dbReference>
<evidence type="ECO:0000256" key="6">
    <source>
        <dbReference type="ARBA" id="ARBA00023014"/>
    </source>
</evidence>
<dbReference type="Pfam" id="PF04055">
    <property type="entry name" value="Radical_SAM"/>
    <property type="match status" value="1"/>
</dbReference>
<dbReference type="GO" id="GO:0051539">
    <property type="term" value="F:4 iron, 4 sulfur cluster binding"/>
    <property type="evidence" value="ECO:0007669"/>
    <property type="project" value="UniProtKB-KW"/>
</dbReference>
<dbReference type="InterPro" id="IPR058240">
    <property type="entry name" value="rSAM_sf"/>
</dbReference>
<evidence type="ECO:0000256" key="1">
    <source>
        <dbReference type="ARBA" id="ARBA00001966"/>
    </source>
</evidence>
<keyword evidence="3" id="KW-0949">S-adenosyl-L-methionine</keyword>
<keyword evidence="6" id="KW-0411">Iron-sulfur</keyword>
<feature type="domain" description="Radical SAM core" evidence="7">
    <location>
        <begin position="36"/>
        <end position="176"/>
    </location>
</feature>
<protein>
    <submittedName>
        <fullName evidence="8">Radical SAM protein</fullName>
    </submittedName>
</protein>
<dbReference type="SUPFAM" id="SSF102114">
    <property type="entry name" value="Radical SAM enzymes"/>
    <property type="match status" value="1"/>
</dbReference>
<dbReference type="OrthoDB" id="9782387at2"/>
<gene>
    <name evidence="8" type="ORF">GRI47_10145</name>
</gene>
<keyword evidence="5" id="KW-0408">Iron</keyword>
<dbReference type="EMBL" id="WTYD01000001">
    <property type="protein sequence ID" value="MXO54360.1"/>
    <property type="molecule type" value="Genomic_DNA"/>
</dbReference>
<dbReference type="InterPro" id="IPR007197">
    <property type="entry name" value="rSAM"/>
</dbReference>
<reference evidence="8 9" key="1">
    <citation type="submission" date="2019-12" db="EMBL/GenBank/DDBJ databases">
        <title>Genomic-based taxomic classification of the family Erythrobacteraceae.</title>
        <authorList>
            <person name="Xu L."/>
        </authorList>
    </citation>
    <scope>NUCLEOTIDE SEQUENCE [LARGE SCALE GENOMIC DNA]</scope>
    <source>
        <strain evidence="8 9">JCM 17468</strain>
    </source>
</reference>
<evidence type="ECO:0000313" key="8">
    <source>
        <dbReference type="EMBL" id="MXO54360.1"/>
    </source>
</evidence>
<evidence type="ECO:0000256" key="2">
    <source>
        <dbReference type="ARBA" id="ARBA00022485"/>
    </source>
</evidence>
<sequence length="288" mass="32190">MVGALVRDSKEVDSVSAIPRVVAEACNPQVQDLIILPTEKCNFRCTYCYEDFAVGKMSEAVQRAVEQFMSNRIPDLAQLSIKWFGGEPLVAKAVVLRLSAHAKSLCDQHGVGLSGGLTTNAWLLDYATFSELVSYDQRFFQITLDGWKDVHDTFRRRANGRGTFDRIWENLLATRESDDQFEIQLRVHIRRGDQGSIEELLQHIAAEFGNDPRYSIDFEHIRNLGGEGGKTVANPLSLDELKAIERDLRAFYERQIASYHPSMARCAGGIPDPSVDTVCPPSAPMAQI</sequence>
<evidence type="ECO:0000256" key="4">
    <source>
        <dbReference type="ARBA" id="ARBA00022723"/>
    </source>
</evidence>
<dbReference type="UniPathway" id="UPA00782"/>
<keyword evidence="4" id="KW-0479">Metal-binding</keyword>
<organism evidence="8 9">
    <name type="scientific">Qipengyuania pelagi</name>
    <dbReference type="NCBI Taxonomy" id="994320"/>
    <lineage>
        <taxon>Bacteria</taxon>
        <taxon>Pseudomonadati</taxon>
        <taxon>Pseudomonadota</taxon>
        <taxon>Alphaproteobacteria</taxon>
        <taxon>Sphingomonadales</taxon>
        <taxon>Erythrobacteraceae</taxon>
        <taxon>Qipengyuania</taxon>
    </lineage>
</organism>
<name>A0A844Y6W8_9SPHN</name>
<proteinExistence type="predicted"/>
<dbReference type="RefSeq" id="WP_160661114.1">
    <property type="nucleotide sequence ID" value="NZ_BAABDV010000001.1"/>
</dbReference>
<dbReference type="GO" id="GO:0046872">
    <property type="term" value="F:metal ion binding"/>
    <property type="evidence" value="ECO:0007669"/>
    <property type="project" value="UniProtKB-KW"/>
</dbReference>
<dbReference type="GO" id="GO:0003824">
    <property type="term" value="F:catalytic activity"/>
    <property type="evidence" value="ECO:0007669"/>
    <property type="project" value="InterPro"/>
</dbReference>
<evidence type="ECO:0000259" key="7">
    <source>
        <dbReference type="Pfam" id="PF04055"/>
    </source>
</evidence>
<keyword evidence="2" id="KW-0004">4Fe-4S</keyword>
<comment type="caution">
    <text evidence="8">The sequence shown here is derived from an EMBL/GenBank/DDBJ whole genome shotgun (WGS) entry which is preliminary data.</text>
</comment>
<dbReference type="AlphaFoldDB" id="A0A844Y6W8"/>
<evidence type="ECO:0000256" key="5">
    <source>
        <dbReference type="ARBA" id="ARBA00023004"/>
    </source>
</evidence>
<comment type="cofactor">
    <cofactor evidence="1">
        <name>[4Fe-4S] cluster</name>
        <dbReference type="ChEBI" id="CHEBI:49883"/>
    </cofactor>
</comment>
<evidence type="ECO:0000256" key="3">
    <source>
        <dbReference type="ARBA" id="ARBA00022691"/>
    </source>
</evidence>
<dbReference type="SFLD" id="SFLDG01067">
    <property type="entry name" value="SPASM/twitch_domain_containing"/>
    <property type="match status" value="1"/>
</dbReference>
<evidence type="ECO:0000313" key="9">
    <source>
        <dbReference type="Proteomes" id="UP000430272"/>
    </source>
</evidence>
<dbReference type="InterPro" id="IPR013785">
    <property type="entry name" value="Aldolase_TIM"/>
</dbReference>